<proteinExistence type="predicted"/>
<dbReference type="Gene3D" id="2.60.40.10">
    <property type="entry name" value="Immunoglobulins"/>
    <property type="match status" value="1"/>
</dbReference>
<dbReference type="GO" id="GO:0002376">
    <property type="term" value="P:immune system process"/>
    <property type="evidence" value="ECO:0007669"/>
    <property type="project" value="UniProtKB-KW"/>
</dbReference>
<dbReference type="InterPro" id="IPR013783">
    <property type="entry name" value="Ig-like_fold"/>
</dbReference>
<dbReference type="AlphaFoldDB" id="A0A3P9BZR6"/>
<protein>
    <recommendedName>
        <fullName evidence="3">Ig-like domain-containing protein</fullName>
    </recommendedName>
</protein>
<dbReference type="InterPro" id="IPR050413">
    <property type="entry name" value="TCR_beta_variable"/>
</dbReference>
<dbReference type="STRING" id="106582.ENSMZEP00005015342"/>
<dbReference type="Proteomes" id="UP000265160">
    <property type="component" value="LG19"/>
</dbReference>
<reference evidence="4" key="2">
    <citation type="submission" date="2025-08" db="UniProtKB">
        <authorList>
            <consortium name="Ensembl"/>
        </authorList>
    </citation>
    <scope>IDENTIFICATION</scope>
</reference>
<dbReference type="PANTHER" id="PTHR23268:SF102">
    <property type="entry name" value="IMMUNOGLOBULIN V-SET DOMAIN-CONTAINING PROTEIN"/>
    <property type="match status" value="1"/>
</dbReference>
<evidence type="ECO:0000256" key="2">
    <source>
        <dbReference type="ARBA" id="ARBA00022859"/>
    </source>
</evidence>
<dbReference type="PANTHER" id="PTHR23268">
    <property type="entry name" value="T-CELL RECEPTOR BETA CHAIN"/>
    <property type="match status" value="1"/>
</dbReference>
<evidence type="ECO:0000259" key="3">
    <source>
        <dbReference type="PROSITE" id="PS50835"/>
    </source>
</evidence>
<dbReference type="InterPro" id="IPR036179">
    <property type="entry name" value="Ig-like_dom_sf"/>
</dbReference>
<dbReference type="GO" id="GO:0005886">
    <property type="term" value="C:plasma membrane"/>
    <property type="evidence" value="ECO:0007669"/>
    <property type="project" value="TreeGrafter"/>
</dbReference>
<name>A0A3P9BZR6_9CICH</name>
<dbReference type="InterPro" id="IPR013106">
    <property type="entry name" value="Ig_V-set"/>
</dbReference>
<reference evidence="4 5" key="1">
    <citation type="journal article" date="2014" name="Nature">
        <title>The genomic substrate for adaptive radiation in African cichlid fish.</title>
        <authorList>
            <person name="Brawand D."/>
            <person name="Wagner C.E."/>
            <person name="Li Y.I."/>
            <person name="Malinsky M."/>
            <person name="Keller I."/>
            <person name="Fan S."/>
            <person name="Simakov O."/>
            <person name="Ng A.Y."/>
            <person name="Lim Z.W."/>
            <person name="Bezault E."/>
            <person name="Turner-Maier J."/>
            <person name="Johnson J."/>
            <person name="Alcazar R."/>
            <person name="Noh H.J."/>
            <person name="Russell P."/>
            <person name="Aken B."/>
            <person name="Alfoldi J."/>
            <person name="Amemiya C."/>
            <person name="Azzouzi N."/>
            <person name="Baroiller J.F."/>
            <person name="Barloy-Hubler F."/>
            <person name="Berlin A."/>
            <person name="Bloomquist R."/>
            <person name="Carleton K.L."/>
            <person name="Conte M.A."/>
            <person name="D'Cotta H."/>
            <person name="Eshel O."/>
            <person name="Gaffney L."/>
            <person name="Galibert F."/>
            <person name="Gante H.F."/>
            <person name="Gnerre S."/>
            <person name="Greuter L."/>
            <person name="Guyon R."/>
            <person name="Haddad N.S."/>
            <person name="Haerty W."/>
            <person name="Harris R.M."/>
            <person name="Hofmann H.A."/>
            <person name="Hourlier T."/>
            <person name="Hulata G."/>
            <person name="Jaffe D.B."/>
            <person name="Lara M."/>
            <person name="Lee A.P."/>
            <person name="MacCallum I."/>
            <person name="Mwaiko S."/>
            <person name="Nikaido M."/>
            <person name="Nishihara H."/>
            <person name="Ozouf-Costaz C."/>
            <person name="Penman D.J."/>
            <person name="Przybylski D."/>
            <person name="Rakotomanga M."/>
            <person name="Renn S.C.P."/>
            <person name="Ribeiro F.J."/>
            <person name="Ron M."/>
            <person name="Salzburger W."/>
            <person name="Sanchez-Pulido L."/>
            <person name="Santos M.E."/>
            <person name="Searle S."/>
            <person name="Sharpe T."/>
            <person name="Swofford R."/>
            <person name="Tan F.J."/>
            <person name="Williams L."/>
            <person name="Young S."/>
            <person name="Yin S."/>
            <person name="Okada N."/>
            <person name="Kocher T.D."/>
            <person name="Miska E.A."/>
            <person name="Lander E.S."/>
            <person name="Venkatesh B."/>
            <person name="Fernald R.D."/>
            <person name="Meyer A."/>
            <person name="Ponting C.P."/>
            <person name="Streelman J.T."/>
            <person name="Lindblad-Toh K."/>
            <person name="Seehausen O."/>
            <person name="Di Palma F."/>
        </authorList>
    </citation>
    <scope>NUCLEOTIDE SEQUENCE</scope>
</reference>
<dbReference type="Ensembl" id="ENSMZET00005015836.1">
    <property type="protein sequence ID" value="ENSMZEP00005015342.1"/>
    <property type="gene ID" value="ENSMZEG00005011517.1"/>
</dbReference>
<dbReference type="Pfam" id="PF07686">
    <property type="entry name" value="V-set"/>
    <property type="match status" value="1"/>
</dbReference>
<accession>A0A3P9BZR6</accession>
<sequence length="143" mass="16517">MHIDTTHKIAGECLLRQEVINNKIIIIKLYFFLTGQSQDVFQQPEIRWSYVNKAAHMNCSHNKDKGHLQMYWYIQRPGETMRLIVYTVFGGKPDYGGAPEIKYSASRKTIENGALTVNDLQQNDTGVYFCTSSYAPLIGFYRR</sequence>
<evidence type="ECO:0000313" key="5">
    <source>
        <dbReference type="Proteomes" id="UP000265160"/>
    </source>
</evidence>
<dbReference type="SUPFAM" id="SSF48726">
    <property type="entry name" value="Immunoglobulin"/>
    <property type="match status" value="1"/>
</dbReference>
<organism evidence="4 5">
    <name type="scientific">Maylandia zebra</name>
    <name type="common">zebra mbuna</name>
    <dbReference type="NCBI Taxonomy" id="106582"/>
    <lineage>
        <taxon>Eukaryota</taxon>
        <taxon>Metazoa</taxon>
        <taxon>Chordata</taxon>
        <taxon>Craniata</taxon>
        <taxon>Vertebrata</taxon>
        <taxon>Euteleostomi</taxon>
        <taxon>Actinopterygii</taxon>
        <taxon>Neopterygii</taxon>
        <taxon>Teleostei</taxon>
        <taxon>Neoteleostei</taxon>
        <taxon>Acanthomorphata</taxon>
        <taxon>Ovalentaria</taxon>
        <taxon>Cichlomorphae</taxon>
        <taxon>Cichliformes</taxon>
        <taxon>Cichlidae</taxon>
        <taxon>African cichlids</taxon>
        <taxon>Pseudocrenilabrinae</taxon>
        <taxon>Haplochromini</taxon>
        <taxon>Maylandia</taxon>
        <taxon>Maylandia zebra complex</taxon>
    </lineage>
</organism>
<reference evidence="4" key="3">
    <citation type="submission" date="2025-09" db="UniProtKB">
        <authorList>
            <consortium name="Ensembl"/>
        </authorList>
    </citation>
    <scope>IDENTIFICATION</scope>
</reference>
<keyword evidence="2" id="KW-0391">Immunity</keyword>
<evidence type="ECO:0000313" key="4">
    <source>
        <dbReference type="Ensembl" id="ENSMZEP00005015342.1"/>
    </source>
</evidence>
<keyword evidence="1" id="KW-0732">Signal</keyword>
<dbReference type="GeneTree" id="ENSGT00940000176881"/>
<dbReference type="SMART" id="SM00406">
    <property type="entry name" value="IGv"/>
    <property type="match status" value="1"/>
</dbReference>
<keyword evidence="5" id="KW-1185">Reference proteome</keyword>
<dbReference type="GO" id="GO:0007166">
    <property type="term" value="P:cell surface receptor signaling pathway"/>
    <property type="evidence" value="ECO:0007669"/>
    <property type="project" value="TreeGrafter"/>
</dbReference>
<feature type="domain" description="Ig-like" evidence="3">
    <location>
        <begin position="44"/>
        <end position="143"/>
    </location>
</feature>
<evidence type="ECO:0000256" key="1">
    <source>
        <dbReference type="ARBA" id="ARBA00022729"/>
    </source>
</evidence>
<dbReference type="PROSITE" id="PS50835">
    <property type="entry name" value="IG_LIKE"/>
    <property type="match status" value="1"/>
</dbReference>
<dbReference type="InterPro" id="IPR007110">
    <property type="entry name" value="Ig-like_dom"/>
</dbReference>